<organism evidence="8 9">
    <name type="scientific">Grifola frondosa</name>
    <name type="common">Maitake</name>
    <name type="synonym">Polyporus frondosus</name>
    <dbReference type="NCBI Taxonomy" id="5627"/>
    <lineage>
        <taxon>Eukaryota</taxon>
        <taxon>Fungi</taxon>
        <taxon>Dikarya</taxon>
        <taxon>Basidiomycota</taxon>
        <taxon>Agaricomycotina</taxon>
        <taxon>Agaricomycetes</taxon>
        <taxon>Polyporales</taxon>
        <taxon>Grifolaceae</taxon>
        <taxon>Grifola</taxon>
    </lineage>
</organism>
<feature type="domain" description="POP1 C-terminal" evidence="7">
    <location>
        <begin position="806"/>
        <end position="870"/>
    </location>
</feature>
<feature type="region of interest" description="Disordered" evidence="4">
    <location>
        <begin position="276"/>
        <end position="324"/>
    </location>
</feature>
<dbReference type="InterPro" id="IPR039182">
    <property type="entry name" value="Pop1"/>
</dbReference>
<feature type="domain" description="Pop1 N-terminal" evidence="5">
    <location>
        <begin position="68"/>
        <end position="133"/>
    </location>
</feature>
<evidence type="ECO:0000259" key="7">
    <source>
        <dbReference type="Pfam" id="PF22770"/>
    </source>
</evidence>
<dbReference type="PANTHER" id="PTHR22731:SF3">
    <property type="entry name" value="RIBONUCLEASES P_MRP PROTEIN SUBUNIT POP1"/>
    <property type="match status" value="1"/>
</dbReference>
<dbReference type="PANTHER" id="PTHR22731">
    <property type="entry name" value="RIBONUCLEASES P/MRP PROTEIN SUBUNIT POP1"/>
    <property type="match status" value="1"/>
</dbReference>
<dbReference type="STRING" id="5627.A0A1C7M2J5"/>
<dbReference type="EMBL" id="LUGG01000011">
    <property type="protein sequence ID" value="OBZ71160.1"/>
    <property type="molecule type" value="Genomic_DNA"/>
</dbReference>
<dbReference type="InterPro" id="IPR055079">
    <property type="entry name" value="POP1_C"/>
</dbReference>
<dbReference type="OMA" id="KALSPMC"/>
<reference evidence="8 9" key="1">
    <citation type="submission" date="2016-03" db="EMBL/GenBank/DDBJ databases">
        <title>Whole genome sequencing of Grifola frondosa 9006-11.</title>
        <authorList>
            <person name="Min B."/>
            <person name="Park H."/>
            <person name="Kim J.-G."/>
            <person name="Cho H."/>
            <person name="Oh Y.-L."/>
            <person name="Kong W.-S."/>
            <person name="Choi I.-G."/>
        </authorList>
    </citation>
    <scope>NUCLEOTIDE SEQUENCE [LARGE SCALE GENOMIC DNA]</scope>
    <source>
        <strain evidence="8 9">9006-11</strain>
    </source>
</reference>
<dbReference type="OrthoDB" id="442863at2759"/>
<gene>
    <name evidence="8" type="primary">pop1</name>
    <name evidence="8" type="ORF">A0H81_08736</name>
</gene>
<keyword evidence="9" id="KW-1185">Reference proteome</keyword>
<dbReference type="InterPro" id="IPR009723">
    <property type="entry name" value="Pop1_N"/>
</dbReference>
<dbReference type="AlphaFoldDB" id="A0A1C7M2J5"/>
<dbReference type="GO" id="GO:0000172">
    <property type="term" value="C:ribonuclease MRP complex"/>
    <property type="evidence" value="ECO:0007669"/>
    <property type="project" value="InterPro"/>
</dbReference>
<evidence type="ECO:0000313" key="9">
    <source>
        <dbReference type="Proteomes" id="UP000092993"/>
    </source>
</evidence>
<evidence type="ECO:0000313" key="8">
    <source>
        <dbReference type="EMBL" id="OBZ71160.1"/>
    </source>
</evidence>
<dbReference type="Pfam" id="PF06978">
    <property type="entry name" value="POP1_N"/>
    <property type="match status" value="2"/>
</dbReference>
<proteinExistence type="predicted"/>
<keyword evidence="3" id="KW-0539">Nucleus</keyword>
<feature type="domain" description="Pop1 N-terminal" evidence="5">
    <location>
        <begin position="144"/>
        <end position="218"/>
    </location>
</feature>
<dbReference type="GO" id="GO:0001682">
    <property type="term" value="P:tRNA 5'-leader removal"/>
    <property type="evidence" value="ECO:0007669"/>
    <property type="project" value="InterPro"/>
</dbReference>
<dbReference type="Pfam" id="PF22770">
    <property type="entry name" value="POP1_C"/>
    <property type="match status" value="1"/>
</dbReference>
<feature type="compositionally biased region" description="Basic and acidic residues" evidence="4">
    <location>
        <begin position="1"/>
        <end position="17"/>
    </location>
</feature>
<sequence length="873" mass="97688">MPPKRKENGHTDELSGRERKKQKTAAARTIAVQPGASGAAENAVAGPSRSVRFDSMKGLPGSLDVERFAEARAFEINAMHEAMQNARSNSTQRAWQQLPRHLRRRAASHDVRRVPLRLRDKARAEMDPVRRKALGRSMPKRGKAKRVNRTTELLRRQRNKTWLETHLWHAKRMKMENMWGYRLAVQPTEKSFRPSHRASIHGSILHDASYYMFIEVKGPEDILRQLLNSCCDHQGPGPGAQRFLTGARTFDTHIYKYRSYPFDLIAPVTIMWQPLATPTNSKQGRGPQAEQPAPSNGDNPRNQRAGGKGKGQAAVEGATTTYQPKPAENTRTVWVRTHPAVFDKVHEALRYSASFALEAAKNAGPSNRVAEVEFVDLREKMNIFEIMGPKSSQIIKGALKPVLEDKRADFKKFWQSLSRLQSTGSVPRGMVIGLTVYDPRLSFPPKNAKVDLDTQGQPNLSPPLSVFPSSTLAQSEIWDEDIRLGLRRPRYKKKDIDQRRSNNLVPGTPLQATQKDARIPVILIQRSIENSSSTSQSPSYQTDDSPSIHGWTLIIPQGWGMPFFSSLTYTGTRVAGQRERQTQSFEAGCAYFPRDYPSTASYDMYADNREEEDRGRWERKPPAKRTNFDKVGSRSPWKPDWRVVLGLEKPPAQTGSGGDGDAEMIAAQREDVPVATAAVPAAEGEKEKTIPHWLLRGVDVPSIIEDLLSMLNPAAGLLDHINKARFKRKQDPLDASVRADELWKGALVQVKVELCARGSPDDLAAIYGVNDEEAREWVKAETARKNGTALMDDGPNETDLSQVIPPEEAILGYVTSGNFSLSRGEGYAIGAIPIARLFELKHQARRLRFDSIMLVKVRNREELVCRAAHIGLL</sequence>
<evidence type="ECO:0000259" key="6">
    <source>
        <dbReference type="Pfam" id="PF08170"/>
    </source>
</evidence>
<evidence type="ECO:0000256" key="4">
    <source>
        <dbReference type="SAM" id="MobiDB-lite"/>
    </source>
</evidence>
<dbReference type="Pfam" id="PF08170">
    <property type="entry name" value="POPLD"/>
    <property type="match status" value="1"/>
</dbReference>
<evidence type="ECO:0000259" key="5">
    <source>
        <dbReference type="Pfam" id="PF06978"/>
    </source>
</evidence>
<evidence type="ECO:0000256" key="2">
    <source>
        <dbReference type="ARBA" id="ARBA00022694"/>
    </source>
</evidence>
<dbReference type="Proteomes" id="UP000092993">
    <property type="component" value="Unassembled WGS sequence"/>
</dbReference>
<feature type="region of interest" description="Disordered" evidence="4">
    <location>
        <begin position="610"/>
        <end position="634"/>
    </location>
</feature>
<evidence type="ECO:0000256" key="1">
    <source>
        <dbReference type="ARBA" id="ARBA00004123"/>
    </source>
</evidence>
<keyword evidence="2" id="KW-0819">tRNA processing</keyword>
<evidence type="ECO:0000256" key="3">
    <source>
        <dbReference type="ARBA" id="ARBA00023242"/>
    </source>
</evidence>
<name>A0A1C7M2J5_GRIFR</name>
<dbReference type="GO" id="GO:0005655">
    <property type="term" value="C:nucleolar ribonuclease P complex"/>
    <property type="evidence" value="ECO:0007669"/>
    <property type="project" value="InterPro"/>
</dbReference>
<dbReference type="InterPro" id="IPR012590">
    <property type="entry name" value="POPLD_dom"/>
</dbReference>
<feature type="compositionally biased region" description="Polar residues" evidence="4">
    <location>
        <begin position="293"/>
        <end position="302"/>
    </location>
</feature>
<feature type="domain" description="POPLD" evidence="6">
    <location>
        <begin position="550"/>
        <end position="641"/>
    </location>
</feature>
<feature type="region of interest" description="Disordered" evidence="4">
    <location>
        <begin position="1"/>
        <end position="43"/>
    </location>
</feature>
<comment type="subcellular location">
    <subcellularLocation>
        <location evidence="1">Nucleus</location>
    </subcellularLocation>
</comment>
<comment type="caution">
    <text evidence="8">The sequence shown here is derived from an EMBL/GenBank/DDBJ whole genome shotgun (WGS) entry which is preliminary data.</text>
</comment>
<accession>A0A1C7M2J5</accession>
<protein>
    <submittedName>
        <fullName evidence="8">Ribonucleases P/MRP protein subunit pop1</fullName>
    </submittedName>
</protein>